<evidence type="ECO:0000313" key="1">
    <source>
        <dbReference type="EMBL" id="SFR47273.1"/>
    </source>
</evidence>
<evidence type="ECO:0000313" key="2">
    <source>
        <dbReference type="Proteomes" id="UP000199534"/>
    </source>
</evidence>
<proteinExistence type="predicted"/>
<accession>A0A1I6GYI9</accession>
<name>A0A1I6GYI9_9FLAO</name>
<dbReference type="Proteomes" id="UP000199534">
    <property type="component" value="Unassembled WGS sequence"/>
</dbReference>
<dbReference type="STRING" id="400055.SAMN04490243_1904"/>
<dbReference type="OrthoDB" id="1446828at2"/>
<keyword evidence="2" id="KW-1185">Reference proteome</keyword>
<dbReference type="RefSeq" id="WP_092982367.1">
    <property type="nucleotide sequence ID" value="NZ_FOYQ01000002.1"/>
</dbReference>
<gene>
    <name evidence="1" type="ORF">SAMN04490243_1904</name>
</gene>
<sequence length="121" mass="14494">MKTLRPILWGLLIFLLSLFPSELVGQTAGKTLKSDSLYVKYKTVLERYEADFVATSEQRKQWKKERQELIRFRSAIIDTLPVSERLKRRLRKELYTTPFTEEWSKVMADLKFEDPLDDWDY</sequence>
<protein>
    <submittedName>
        <fullName evidence="1">Uncharacterized protein</fullName>
    </submittedName>
</protein>
<organism evidence="1 2">
    <name type="scientific">Robiginitalea myxolifaciens</name>
    <dbReference type="NCBI Taxonomy" id="400055"/>
    <lineage>
        <taxon>Bacteria</taxon>
        <taxon>Pseudomonadati</taxon>
        <taxon>Bacteroidota</taxon>
        <taxon>Flavobacteriia</taxon>
        <taxon>Flavobacteriales</taxon>
        <taxon>Flavobacteriaceae</taxon>
        <taxon>Robiginitalea</taxon>
    </lineage>
</organism>
<dbReference type="EMBL" id="FOYQ01000002">
    <property type="protein sequence ID" value="SFR47273.1"/>
    <property type="molecule type" value="Genomic_DNA"/>
</dbReference>
<dbReference type="AlphaFoldDB" id="A0A1I6GYI9"/>
<reference evidence="1 2" key="1">
    <citation type="submission" date="2016-10" db="EMBL/GenBank/DDBJ databases">
        <authorList>
            <person name="de Groot N.N."/>
        </authorList>
    </citation>
    <scope>NUCLEOTIDE SEQUENCE [LARGE SCALE GENOMIC DNA]</scope>
    <source>
        <strain evidence="1 2">DSM 21019</strain>
    </source>
</reference>